<dbReference type="AlphaFoldDB" id="A0AAV5UWV1"/>
<sequence length="128" mass="14820">YFISVALQDYFLFAQRALFVISTSFLALVFFCLLRETPPHQASIKNYLILIQVTLCAKDIYMDILFEPIPIMPIPGAYCNGLLCHGAIPMQYQFTILIWFDAMIGISIILCSLFRHQQLLPLLHWMKM</sequence>
<evidence type="ECO:0000313" key="2">
    <source>
        <dbReference type="EMBL" id="GMT10050.1"/>
    </source>
</evidence>
<feature type="transmembrane region" description="Helical" evidence="1">
    <location>
        <begin position="96"/>
        <end position="114"/>
    </location>
</feature>
<feature type="transmembrane region" description="Helical" evidence="1">
    <location>
        <begin position="12"/>
        <end position="34"/>
    </location>
</feature>
<keyword evidence="1" id="KW-1133">Transmembrane helix</keyword>
<evidence type="ECO:0000313" key="3">
    <source>
        <dbReference type="Proteomes" id="UP001432322"/>
    </source>
</evidence>
<evidence type="ECO:0008006" key="4">
    <source>
        <dbReference type="Google" id="ProtNLM"/>
    </source>
</evidence>
<dbReference type="Proteomes" id="UP001432322">
    <property type="component" value="Unassembled WGS sequence"/>
</dbReference>
<evidence type="ECO:0000256" key="1">
    <source>
        <dbReference type="SAM" id="Phobius"/>
    </source>
</evidence>
<dbReference type="PANTHER" id="PTHR22941:SF26">
    <property type="entry name" value="SERPENTINE RECEPTOR, CLASS H"/>
    <property type="match status" value="1"/>
</dbReference>
<keyword evidence="1" id="KW-0472">Membrane</keyword>
<dbReference type="Pfam" id="PF10318">
    <property type="entry name" value="7TM_GPCR_Srh"/>
    <property type="match status" value="1"/>
</dbReference>
<proteinExistence type="predicted"/>
<feature type="non-terminal residue" evidence="2">
    <location>
        <position position="1"/>
    </location>
</feature>
<name>A0AAV5UWV1_9BILA</name>
<organism evidence="2 3">
    <name type="scientific">Pristionchus fissidentatus</name>
    <dbReference type="NCBI Taxonomy" id="1538716"/>
    <lineage>
        <taxon>Eukaryota</taxon>
        <taxon>Metazoa</taxon>
        <taxon>Ecdysozoa</taxon>
        <taxon>Nematoda</taxon>
        <taxon>Chromadorea</taxon>
        <taxon>Rhabditida</taxon>
        <taxon>Rhabditina</taxon>
        <taxon>Diplogasteromorpha</taxon>
        <taxon>Diplogasteroidea</taxon>
        <taxon>Neodiplogasteridae</taxon>
        <taxon>Pristionchus</taxon>
    </lineage>
</organism>
<dbReference type="InterPro" id="IPR019422">
    <property type="entry name" value="7TM_GPCR_serpentine_rcpt_Srh"/>
</dbReference>
<gene>
    <name evidence="2" type="ORF">PFISCL1PPCAC_1347</name>
</gene>
<feature type="non-terminal residue" evidence="2">
    <location>
        <position position="128"/>
    </location>
</feature>
<reference evidence="2" key="1">
    <citation type="submission" date="2023-10" db="EMBL/GenBank/DDBJ databases">
        <title>Genome assembly of Pristionchus species.</title>
        <authorList>
            <person name="Yoshida K."/>
            <person name="Sommer R.J."/>
        </authorList>
    </citation>
    <scope>NUCLEOTIDE SEQUENCE</scope>
    <source>
        <strain evidence="2">RS5133</strain>
    </source>
</reference>
<keyword evidence="1" id="KW-0812">Transmembrane</keyword>
<dbReference type="PANTHER" id="PTHR22941">
    <property type="entry name" value="SERPENTINE RECEPTOR"/>
    <property type="match status" value="1"/>
</dbReference>
<protein>
    <recommendedName>
        <fullName evidence="4">G protein-coupled receptor</fullName>
    </recommendedName>
</protein>
<dbReference type="InterPro" id="IPR053220">
    <property type="entry name" value="Nematode_rcpt-like_serp_H"/>
</dbReference>
<comment type="caution">
    <text evidence="2">The sequence shown here is derived from an EMBL/GenBank/DDBJ whole genome shotgun (WGS) entry which is preliminary data.</text>
</comment>
<dbReference type="EMBL" id="BTSY01000001">
    <property type="protein sequence ID" value="GMT10050.1"/>
    <property type="molecule type" value="Genomic_DNA"/>
</dbReference>
<keyword evidence="3" id="KW-1185">Reference proteome</keyword>
<accession>A0AAV5UWV1</accession>